<dbReference type="Pfam" id="PF26503">
    <property type="entry name" value="DUF8167_3rd"/>
    <property type="match status" value="1"/>
</dbReference>
<dbReference type="Pfam" id="PF26502">
    <property type="entry name" value="DUF8167_2nd"/>
    <property type="match status" value="1"/>
</dbReference>
<reference evidence="5" key="1">
    <citation type="submission" date="2017-11" db="EMBL/GenBank/DDBJ databases">
        <title>Phenotypic and genomic properties of facultatively anaerobic sulfur-reducing natronoarchaea from hypersaline soda lakes.</title>
        <authorList>
            <person name="Sorokin D.Y."/>
            <person name="Kublanov I.V."/>
            <person name="Roman P."/>
            <person name="Sinninghe Damste J.S."/>
            <person name="Golyshin P.N."/>
            <person name="Rojo D."/>
            <person name="Ciordia S."/>
            <person name="Mena M.D.C."/>
            <person name="Ferrer M."/>
            <person name="Messina E."/>
            <person name="Smedile F."/>
            <person name="La Spada G."/>
            <person name="La Cono V."/>
            <person name="Yakimov M.M."/>
        </authorList>
    </citation>
    <scope>NUCLEOTIDE SEQUENCE [LARGE SCALE GENOMIC DNA]</scope>
    <source>
        <strain evidence="5">AArc-Sl</strain>
    </source>
</reference>
<dbReference type="OrthoDB" id="205214at2157"/>
<sequence>MIPMPAATFAEPNVALLNLLTYAILAGVASGSVAAVYRWYVNDELPEGIAIIFGVSVIALYLNTASLGSYVAGEQVGLFEPATAFFNLVALGVATAVSPVGLRVGDVMGRNAAAMAGGRQLQGDVSEVVRSAGRVTSVTLPPAADINDIDSYDPVSPETKERMSDETLLFPRRITVEELRERLTTRIKEDYGVGHVDLEITSDGTVEYLGVGSRAAGIGPTLAPGTAAIAVRADPPYAATPGDTVQLWTDEEGPKRVTTAELRATAGDVATVALDESDAENVEQTRRYRLVTLPAEPQADREFASLLRNADETMSVATVAPESGWVGAPIDHLGPTVAAVRPRDGSITAIPPRSYALAAGDELYLVGRPDSLRRAERRVRGETEPEQTGAQSSLSGGSD</sequence>
<dbReference type="GeneID" id="37878468"/>
<feature type="transmembrane region" description="Helical" evidence="2">
    <location>
        <begin position="49"/>
        <end position="72"/>
    </location>
</feature>
<feature type="compositionally biased region" description="Basic and acidic residues" evidence="1">
    <location>
        <begin position="374"/>
        <end position="383"/>
    </location>
</feature>
<evidence type="ECO:0000313" key="4">
    <source>
        <dbReference type="EMBL" id="AUX09742.1"/>
    </source>
</evidence>
<accession>A0A343TKX0</accession>
<dbReference type="InterPro" id="IPR036721">
    <property type="entry name" value="RCK_C_sf"/>
</dbReference>
<keyword evidence="2" id="KW-0812">Transmembrane</keyword>
<feature type="compositionally biased region" description="Polar residues" evidence="1">
    <location>
        <begin position="386"/>
        <end position="399"/>
    </location>
</feature>
<dbReference type="SUPFAM" id="SSF116726">
    <property type="entry name" value="TrkA C-terminal domain-like"/>
    <property type="match status" value="1"/>
</dbReference>
<evidence type="ECO:0000256" key="2">
    <source>
        <dbReference type="SAM" id="Phobius"/>
    </source>
</evidence>
<evidence type="ECO:0000259" key="3">
    <source>
        <dbReference type="PROSITE" id="PS51202"/>
    </source>
</evidence>
<keyword evidence="5" id="KW-1185">Reference proteome</keyword>
<dbReference type="GO" id="GO:0008324">
    <property type="term" value="F:monoatomic cation transmembrane transporter activity"/>
    <property type="evidence" value="ECO:0007669"/>
    <property type="project" value="InterPro"/>
</dbReference>
<dbReference type="InterPro" id="IPR058480">
    <property type="entry name" value="DUF8167_N"/>
</dbReference>
<evidence type="ECO:0000256" key="1">
    <source>
        <dbReference type="SAM" id="MobiDB-lite"/>
    </source>
</evidence>
<dbReference type="Gene3D" id="3.30.70.1450">
    <property type="entry name" value="Regulator of K+ conductance, C-terminal domain"/>
    <property type="match status" value="1"/>
</dbReference>
<dbReference type="InterPro" id="IPR058604">
    <property type="entry name" value="DUF8167_3rd"/>
</dbReference>
<name>A0A343TKX0_9EURY</name>
<dbReference type="InterPro" id="IPR006037">
    <property type="entry name" value="RCK_C"/>
</dbReference>
<evidence type="ECO:0000313" key="5">
    <source>
        <dbReference type="Proteomes" id="UP000263012"/>
    </source>
</evidence>
<feature type="transmembrane region" description="Helical" evidence="2">
    <location>
        <begin position="15"/>
        <end position="37"/>
    </location>
</feature>
<protein>
    <submittedName>
        <fullName evidence="4">Potassium transporter TrkA</fullName>
    </submittedName>
</protein>
<dbReference type="EMBL" id="CP025066">
    <property type="protein sequence ID" value="AUX09742.1"/>
    <property type="molecule type" value="Genomic_DNA"/>
</dbReference>
<organism evidence="4 5">
    <name type="scientific">Halalkaliarchaeum desulfuricum</name>
    <dbReference type="NCBI Taxonomy" id="2055893"/>
    <lineage>
        <taxon>Archaea</taxon>
        <taxon>Methanobacteriati</taxon>
        <taxon>Methanobacteriota</taxon>
        <taxon>Stenosarchaea group</taxon>
        <taxon>Halobacteria</taxon>
        <taxon>Halobacteriales</taxon>
        <taxon>Haloferacaceae</taxon>
        <taxon>Halalkaliarchaeum</taxon>
    </lineage>
</organism>
<keyword evidence="2" id="KW-1133">Transmembrane helix</keyword>
<dbReference type="Pfam" id="PF26501">
    <property type="entry name" value="DUF8167"/>
    <property type="match status" value="1"/>
</dbReference>
<dbReference type="KEGG" id="hdf:AArcSl_2117"/>
<dbReference type="InterPro" id="IPR058603">
    <property type="entry name" value="DUF8167_2nd"/>
</dbReference>
<dbReference type="AlphaFoldDB" id="A0A343TKX0"/>
<dbReference type="PROSITE" id="PS51202">
    <property type="entry name" value="RCK_C"/>
    <property type="match status" value="1"/>
</dbReference>
<dbReference type="RefSeq" id="WP_119818829.1">
    <property type="nucleotide sequence ID" value="NZ_CP025066.1"/>
</dbReference>
<feature type="transmembrane region" description="Helical" evidence="2">
    <location>
        <begin position="84"/>
        <end position="102"/>
    </location>
</feature>
<dbReference type="Proteomes" id="UP000263012">
    <property type="component" value="Chromosome"/>
</dbReference>
<gene>
    <name evidence="4" type="ORF">AArcSl_2117</name>
</gene>
<proteinExistence type="predicted"/>
<keyword evidence="2" id="KW-0472">Membrane</keyword>
<dbReference type="GO" id="GO:0006813">
    <property type="term" value="P:potassium ion transport"/>
    <property type="evidence" value="ECO:0007669"/>
    <property type="project" value="InterPro"/>
</dbReference>
<feature type="domain" description="RCK C-terminal" evidence="3">
    <location>
        <begin position="301"/>
        <end position="381"/>
    </location>
</feature>
<feature type="region of interest" description="Disordered" evidence="1">
    <location>
        <begin position="374"/>
        <end position="399"/>
    </location>
</feature>